<protein>
    <submittedName>
        <fullName evidence="9">ABC transporter permease subunit</fullName>
    </submittedName>
</protein>
<dbReference type="SUPFAM" id="SSF161098">
    <property type="entry name" value="MetI-like"/>
    <property type="match status" value="1"/>
</dbReference>
<keyword evidence="4 7" id="KW-0812">Transmembrane</keyword>
<evidence type="ECO:0000259" key="8">
    <source>
        <dbReference type="PROSITE" id="PS50928"/>
    </source>
</evidence>
<dbReference type="CDD" id="cd06261">
    <property type="entry name" value="TM_PBP2"/>
    <property type="match status" value="1"/>
</dbReference>
<evidence type="ECO:0000313" key="10">
    <source>
        <dbReference type="Proteomes" id="UP000641588"/>
    </source>
</evidence>
<evidence type="ECO:0000313" key="9">
    <source>
        <dbReference type="EMBL" id="NOU96454.1"/>
    </source>
</evidence>
<keyword evidence="2 7" id="KW-0813">Transport</keyword>
<reference evidence="9" key="1">
    <citation type="submission" date="2019-10" db="EMBL/GenBank/DDBJ databases">
        <title>Description of Paenibacillus glebae sp. nov.</title>
        <authorList>
            <person name="Carlier A."/>
            <person name="Qi S."/>
        </authorList>
    </citation>
    <scope>NUCLEOTIDE SEQUENCE</scope>
    <source>
        <strain evidence="9">LMG 31456</strain>
    </source>
</reference>
<evidence type="ECO:0000256" key="7">
    <source>
        <dbReference type="RuleBase" id="RU363032"/>
    </source>
</evidence>
<name>A0A972GT87_9BACL</name>
<dbReference type="EMBL" id="WHOD01000097">
    <property type="protein sequence ID" value="NOU96454.1"/>
    <property type="molecule type" value="Genomic_DNA"/>
</dbReference>
<dbReference type="Gene3D" id="1.10.3720.10">
    <property type="entry name" value="MetI-like"/>
    <property type="match status" value="1"/>
</dbReference>
<feature type="transmembrane region" description="Helical" evidence="7">
    <location>
        <begin position="182"/>
        <end position="204"/>
    </location>
</feature>
<feature type="transmembrane region" description="Helical" evidence="7">
    <location>
        <begin position="140"/>
        <end position="161"/>
    </location>
</feature>
<keyword evidence="6 7" id="KW-0472">Membrane</keyword>
<feature type="transmembrane region" description="Helical" evidence="7">
    <location>
        <begin position="109"/>
        <end position="134"/>
    </location>
</feature>
<evidence type="ECO:0000256" key="2">
    <source>
        <dbReference type="ARBA" id="ARBA00022448"/>
    </source>
</evidence>
<comment type="subcellular location">
    <subcellularLocation>
        <location evidence="1 7">Cell membrane</location>
        <topology evidence="1 7">Multi-pass membrane protein</topology>
    </subcellularLocation>
</comment>
<comment type="similarity">
    <text evidence="7">Belongs to the binding-protein-dependent transport system permease family.</text>
</comment>
<dbReference type="GO" id="GO:0055085">
    <property type="term" value="P:transmembrane transport"/>
    <property type="evidence" value="ECO:0007669"/>
    <property type="project" value="InterPro"/>
</dbReference>
<feature type="domain" description="ABC transmembrane type-1" evidence="8">
    <location>
        <begin position="74"/>
        <end position="275"/>
    </location>
</feature>
<dbReference type="AlphaFoldDB" id="A0A972GT87"/>
<dbReference type="GO" id="GO:0005886">
    <property type="term" value="C:plasma membrane"/>
    <property type="evidence" value="ECO:0007669"/>
    <property type="project" value="UniProtKB-SubCell"/>
</dbReference>
<keyword evidence="3" id="KW-1003">Cell membrane</keyword>
<dbReference type="PANTHER" id="PTHR43744">
    <property type="entry name" value="ABC TRANSPORTER PERMEASE PROTEIN MG189-RELATED-RELATED"/>
    <property type="match status" value="1"/>
</dbReference>
<dbReference type="InterPro" id="IPR000515">
    <property type="entry name" value="MetI-like"/>
</dbReference>
<evidence type="ECO:0000256" key="3">
    <source>
        <dbReference type="ARBA" id="ARBA00022475"/>
    </source>
</evidence>
<evidence type="ECO:0000256" key="6">
    <source>
        <dbReference type="ARBA" id="ARBA00023136"/>
    </source>
</evidence>
<sequence length="292" mass="32335">MVDRSMGSRLFDGVNTLVLVLVALVAIIPFLYIISVSFATPQEVIRKGFILFPETFSLEGYKYIFSSNIIVSSLLVTIGLTIVGTACNLFFTVLTSYPLSRKDLDGRKVMMWLILFTMIFNGGMIPTFLVVKAFGMLDTYASLIVPGLISAFNLIVIMNFFQQLPDGLEEAAKIDGCNDVGILFRIVLPLSMPIIATFSLFYAVGHWNSFFNAILYINDAHKWPIQVWLRQIVILAQGGIGDSTQFDDTYIAPPPDIIKMAVIVVSTVPILIVYPFLQKHFAKGVLLGSVKG</sequence>
<organism evidence="9 10">
    <name type="scientific">Paenibacillus foliorum</name>
    <dbReference type="NCBI Taxonomy" id="2654974"/>
    <lineage>
        <taxon>Bacteria</taxon>
        <taxon>Bacillati</taxon>
        <taxon>Bacillota</taxon>
        <taxon>Bacilli</taxon>
        <taxon>Bacillales</taxon>
        <taxon>Paenibacillaceae</taxon>
        <taxon>Paenibacillus</taxon>
    </lineage>
</organism>
<feature type="transmembrane region" description="Helical" evidence="7">
    <location>
        <begin position="12"/>
        <end position="34"/>
    </location>
</feature>
<feature type="transmembrane region" description="Helical" evidence="7">
    <location>
        <begin position="69"/>
        <end position="97"/>
    </location>
</feature>
<dbReference type="Pfam" id="PF00528">
    <property type="entry name" value="BPD_transp_1"/>
    <property type="match status" value="1"/>
</dbReference>
<proteinExistence type="inferred from homology"/>
<evidence type="ECO:0000256" key="4">
    <source>
        <dbReference type="ARBA" id="ARBA00022692"/>
    </source>
</evidence>
<feature type="transmembrane region" description="Helical" evidence="7">
    <location>
        <begin position="257"/>
        <end position="277"/>
    </location>
</feature>
<accession>A0A972GT87</accession>
<keyword evidence="10" id="KW-1185">Reference proteome</keyword>
<dbReference type="PANTHER" id="PTHR43744:SF9">
    <property type="entry name" value="POLYGALACTURONAN_RHAMNOGALACTURONAN TRANSPORT SYSTEM PERMEASE PROTEIN YTCP"/>
    <property type="match status" value="1"/>
</dbReference>
<keyword evidence="5 7" id="KW-1133">Transmembrane helix</keyword>
<gene>
    <name evidence="9" type="ORF">GC093_25025</name>
</gene>
<dbReference type="Proteomes" id="UP000641588">
    <property type="component" value="Unassembled WGS sequence"/>
</dbReference>
<comment type="caution">
    <text evidence="9">The sequence shown here is derived from an EMBL/GenBank/DDBJ whole genome shotgun (WGS) entry which is preliminary data.</text>
</comment>
<dbReference type="InterPro" id="IPR035906">
    <property type="entry name" value="MetI-like_sf"/>
</dbReference>
<dbReference type="PROSITE" id="PS50928">
    <property type="entry name" value="ABC_TM1"/>
    <property type="match status" value="1"/>
</dbReference>
<evidence type="ECO:0000256" key="5">
    <source>
        <dbReference type="ARBA" id="ARBA00022989"/>
    </source>
</evidence>
<evidence type="ECO:0000256" key="1">
    <source>
        <dbReference type="ARBA" id="ARBA00004651"/>
    </source>
</evidence>
<dbReference type="RefSeq" id="WP_171654686.1">
    <property type="nucleotide sequence ID" value="NZ_WHOD01000097.1"/>
</dbReference>